<dbReference type="SUPFAM" id="SSF55785">
    <property type="entry name" value="PYP-like sensor domain (PAS domain)"/>
    <property type="match status" value="1"/>
</dbReference>
<protein>
    <recommendedName>
        <fullName evidence="1">diguanylate cyclase</fullName>
        <ecNumber evidence="1">2.7.7.65</ecNumber>
    </recommendedName>
</protein>
<evidence type="ECO:0000259" key="4">
    <source>
        <dbReference type="PROSITE" id="PS50113"/>
    </source>
</evidence>
<keyword evidence="6" id="KW-0808">Transferase</keyword>
<keyword evidence="7" id="KW-1185">Reference proteome</keyword>
<dbReference type="InterPro" id="IPR000014">
    <property type="entry name" value="PAS"/>
</dbReference>
<feature type="domain" description="PAC" evidence="4">
    <location>
        <begin position="94"/>
        <end position="147"/>
    </location>
</feature>
<dbReference type="InterPro" id="IPR043128">
    <property type="entry name" value="Rev_trsase/Diguanyl_cyclase"/>
</dbReference>
<dbReference type="SMART" id="SM00091">
    <property type="entry name" value="PAS"/>
    <property type="match status" value="1"/>
</dbReference>
<dbReference type="InterPro" id="IPR000700">
    <property type="entry name" value="PAS-assoc_C"/>
</dbReference>
<dbReference type="PROSITE" id="PS50113">
    <property type="entry name" value="PAC"/>
    <property type="match status" value="1"/>
</dbReference>
<keyword evidence="6" id="KW-0548">Nucleotidyltransferase</keyword>
<dbReference type="NCBIfam" id="TIGR00229">
    <property type="entry name" value="sensory_box"/>
    <property type="match status" value="1"/>
</dbReference>
<dbReference type="Pfam" id="PF08447">
    <property type="entry name" value="PAS_3"/>
    <property type="match status" value="1"/>
</dbReference>
<proteinExistence type="predicted"/>
<dbReference type="CDD" id="cd00130">
    <property type="entry name" value="PAS"/>
    <property type="match status" value="1"/>
</dbReference>
<dbReference type="SMART" id="SM00267">
    <property type="entry name" value="GGDEF"/>
    <property type="match status" value="1"/>
</dbReference>
<dbReference type="InterPro" id="IPR050469">
    <property type="entry name" value="Diguanylate_Cyclase"/>
</dbReference>
<dbReference type="Proteomes" id="UP001589891">
    <property type="component" value="Unassembled WGS sequence"/>
</dbReference>
<gene>
    <name evidence="6" type="ORF">ACFFGX_08100</name>
</gene>
<dbReference type="RefSeq" id="WP_376944673.1">
    <property type="nucleotide sequence ID" value="NZ_CP171449.1"/>
</dbReference>
<dbReference type="Gene3D" id="3.30.450.20">
    <property type="entry name" value="PAS domain"/>
    <property type="match status" value="1"/>
</dbReference>
<name>A0ABV6SML4_AZOPA</name>
<feature type="coiled-coil region" evidence="3">
    <location>
        <begin position="138"/>
        <end position="179"/>
    </location>
</feature>
<dbReference type="InterPro" id="IPR035965">
    <property type="entry name" value="PAS-like_dom_sf"/>
</dbReference>
<keyword evidence="3" id="KW-0175">Coiled coil</keyword>
<dbReference type="PANTHER" id="PTHR45138:SF9">
    <property type="entry name" value="DIGUANYLATE CYCLASE DGCM-RELATED"/>
    <property type="match status" value="1"/>
</dbReference>
<sequence length="344" mass="39295">MDDLKVSDSVYGATHEAIARTLRFALEIVSDGIWDWDIRTGHVKRSLGWYSMLGYAVDSLPENVLTWHQVIHPEDFEQVMRGFRAYLDGTHPVYAEEYRCRCSSGNYLWISDHGRFVEFDEEGRATRMIGAHRDIHERKLAELALQRKNQELLALNQALEELVAARTEALRRANQALAEQAAQALRLSEIDPLTQIANRRCLERQLQVEWHRLRRHGHPCALLMFDLDHFKRINDGFGHQAGDRVLVAVAQVVRQDLRDVDCFARWGGEEFIVLLPETDAAAAGSLAERLRLNLRRIDVSLPMPLTASFAVAQMVADETPDDLVYRLDAALYQAKRQRDCIVVG</sequence>
<organism evidence="6 7">
    <name type="scientific">Azorhizophilus paspali</name>
    <name type="common">Azotobacter paspali</name>
    <dbReference type="NCBI Taxonomy" id="69963"/>
    <lineage>
        <taxon>Bacteria</taxon>
        <taxon>Pseudomonadati</taxon>
        <taxon>Pseudomonadota</taxon>
        <taxon>Gammaproteobacteria</taxon>
        <taxon>Pseudomonadales</taxon>
        <taxon>Pseudomonadaceae</taxon>
        <taxon>Azorhizophilus</taxon>
    </lineage>
</organism>
<evidence type="ECO:0000256" key="3">
    <source>
        <dbReference type="SAM" id="Coils"/>
    </source>
</evidence>
<dbReference type="NCBIfam" id="TIGR00254">
    <property type="entry name" value="GGDEF"/>
    <property type="match status" value="1"/>
</dbReference>
<dbReference type="Pfam" id="PF00990">
    <property type="entry name" value="GGDEF"/>
    <property type="match status" value="1"/>
</dbReference>
<dbReference type="PROSITE" id="PS50887">
    <property type="entry name" value="GGDEF"/>
    <property type="match status" value="1"/>
</dbReference>
<reference evidence="6 7" key="1">
    <citation type="submission" date="2024-09" db="EMBL/GenBank/DDBJ databases">
        <authorList>
            <person name="Sun Q."/>
            <person name="Mori K."/>
        </authorList>
    </citation>
    <scope>NUCLEOTIDE SEQUENCE [LARGE SCALE GENOMIC DNA]</scope>
    <source>
        <strain evidence="6 7">NCAIM B.01794</strain>
    </source>
</reference>
<dbReference type="InterPro" id="IPR013655">
    <property type="entry name" value="PAS_fold_3"/>
</dbReference>
<comment type="caution">
    <text evidence="6">The sequence shown here is derived from an EMBL/GenBank/DDBJ whole genome shotgun (WGS) entry which is preliminary data.</text>
</comment>
<evidence type="ECO:0000256" key="1">
    <source>
        <dbReference type="ARBA" id="ARBA00012528"/>
    </source>
</evidence>
<comment type="catalytic activity">
    <reaction evidence="2">
        <text>2 GTP = 3',3'-c-di-GMP + 2 diphosphate</text>
        <dbReference type="Rhea" id="RHEA:24898"/>
        <dbReference type="ChEBI" id="CHEBI:33019"/>
        <dbReference type="ChEBI" id="CHEBI:37565"/>
        <dbReference type="ChEBI" id="CHEBI:58805"/>
        <dbReference type="EC" id="2.7.7.65"/>
    </reaction>
</comment>
<accession>A0ABV6SML4</accession>
<dbReference type="InterPro" id="IPR000160">
    <property type="entry name" value="GGDEF_dom"/>
</dbReference>
<evidence type="ECO:0000313" key="7">
    <source>
        <dbReference type="Proteomes" id="UP001589891"/>
    </source>
</evidence>
<dbReference type="Gene3D" id="3.30.70.270">
    <property type="match status" value="1"/>
</dbReference>
<dbReference type="EC" id="2.7.7.65" evidence="1"/>
<dbReference type="InterPro" id="IPR029787">
    <property type="entry name" value="Nucleotide_cyclase"/>
</dbReference>
<feature type="domain" description="GGDEF" evidence="5">
    <location>
        <begin position="218"/>
        <end position="344"/>
    </location>
</feature>
<dbReference type="EMBL" id="JBHLSS010000045">
    <property type="protein sequence ID" value="MFC0709555.1"/>
    <property type="molecule type" value="Genomic_DNA"/>
</dbReference>
<dbReference type="GO" id="GO:0052621">
    <property type="term" value="F:diguanylate cyclase activity"/>
    <property type="evidence" value="ECO:0007669"/>
    <property type="project" value="UniProtKB-EC"/>
</dbReference>
<dbReference type="CDD" id="cd01949">
    <property type="entry name" value="GGDEF"/>
    <property type="match status" value="1"/>
</dbReference>
<dbReference type="PANTHER" id="PTHR45138">
    <property type="entry name" value="REGULATORY COMPONENTS OF SENSORY TRANSDUCTION SYSTEM"/>
    <property type="match status" value="1"/>
</dbReference>
<evidence type="ECO:0000313" key="6">
    <source>
        <dbReference type="EMBL" id="MFC0709555.1"/>
    </source>
</evidence>
<evidence type="ECO:0000256" key="2">
    <source>
        <dbReference type="ARBA" id="ARBA00034247"/>
    </source>
</evidence>
<dbReference type="SUPFAM" id="SSF55073">
    <property type="entry name" value="Nucleotide cyclase"/>
    <property type="match status" value="1"/>
</dbReference>
<evidence type="ECO:0000259" key="5">
    <source>
        <dbReference type="PROSITE" id="PS50887"/>
    </source>
</evidence>